<dbReference type="GO" id="GO:0005886">
    <property type="term" value="C:plasma membrane"/>
    <property type="evidence" value="ECO:0007669"/>
    <property type="project" value="UniProtKB-SubCell"/>
</dbReference>
<dbReference type="RefSeq" id="WP_019748279.1">
    <property type="nucleotide sequence ID" value="NZ_BHXB01000001.1"/>
</dbReference>
<dbReference type="OMA" id="RINLFNY"/>
<dbReference type="Proteomes" id="UP000627573">
    <property type="component" value="Unassembled WGS sequence"/>
</dbReference>
<evidence type="ECO:0000259" key="6">
    <source>
        <dbReference type="PROSITE" id="PS50850"/>
    </source>
</evidence>
<evidence type="ECO:0000256" key="5">
    <source>
        <dbReference type="SAM" id="Phobius"/>
    </source>
</evidence>
<dbReference type="GO" id="GO:0022857">
    <property type="term" value="F:transmembrane transporter activity"/>
    <property type="evidence" value="ECO:0007669"/>
    <property type="project" value="InterPro"/>
</dbReference>
<feature type="transmembrane region" description="Helical" evidence="5">
    <location>
        <begin position="276"/>
        <end position="295"/>
    </location>
</feature>
<dbReference type="InterPro" id="IPR036259">
    <property type="entry name" value="MFS_trans_sf"/>
</dbReference>
<feature type="transmembrane region" description="Helical" evidence="5">
    <location>
        <begin position="165"/>
        <end position="186"/>
    </location>
</feature>
<feature type="transmembrane region" description="Helical" evidence="5">
    <location>
        <begin position="301"/>
        <end position="320"/>
    </location>
</feature>
<keyword evidence="3 5" id="KW-1133">Transmembrane helix</keyword>
<evidence type="ECO:0000313" key="11">
    <source>
        <dbReference type="Proteomes" id="UP000627573"/>
    </source>
</evidence>
<evidence type="ECO:0000313" key="10">
    <source>
        <dbReference type="Proteomes" id="UP000325576"/>
    </source>
</evidence>
<keyword evidence="2 5" id="KW-0812">Transmembrane</keyword>
<dbReference type="PANTHER" id="PTHR23514:SF13">
    <property type="entry name" value="INNER MEMBRANE PROTEIN YBJJ"/>
    <property type="match status" value="1"/>
</dbReference>
<feature type="transmembrane region" description="Helical" evidence="5">
    <location>
        <begin position="133"/>
        <end position="153"/>
    </location>
</feature>
<feature type="transmembrane region" description="Helical" evidence="5">
    <location>
        <begin position="206"/>
        <end position="224"/>
    </location>
</feature>
<organism evidence="8 11">
    <name type="scientific">Rhodococcus erythropolis</name>
    <name type="common">Arthrobacter picolinophilus</name>
    <dbReference type="NCBI Taxonomy" id="1833"/>
    <lineage>
        <taxon>Bacteria</taxon>
        <taxon>Bacillati</taxon>
        <taxon>Actinomycetota</taxon>
        <taxon>Actinomycetes</taxon>
        <taxon>Mycobacteriales</taxon>
        <taxon>Nocardiaceae</taxon>
        <taxon>Rhodococcus</taxon>
        <taxon>Rhodococcus erythropolis group</taxon>
    </lineage>
</organism>
<feature type="transmembrane region" description="Helical" evidence="5">
    <location>
        <begin position="45"/>
        <end position="69"/>
    </location>
</feature>
<dbReference type="Gene3D" id="1.20.1250.20">
    <property type="entry name" value="MFS general substrate transporter like domains"/>
    <property type="match status" value="2"/>
</dbReference>
<evidence type="ECO:0000256" key="2">
    <source>
        <dbReference type="ARBA" id="ARBA00022692"/>
    </source>
</evidence>
<dbReference type="PANTHER" id="PTHR23514">
    <property type="entry name" value="BYPASS OF STOP CODON PROTEIN 6"/>
    <property type="match status" value="1"/>
</dbReference>
<dbReference type="InterPro" id="IPR011701">
    <property type="entry name" value="MFS"/>
</dbReference>
<dbReference type="Proteomes" id="UP001230933">
    <property type="component" value="Chromosome"/>
</dbReference>
<accession>A0A1F2Q1Z9</accession>
<dbReference type="EMBL" id="CP124545">
    <property type="protein sequence ID" value="WGV52284.2"/>
    <property type="molecule type" value="Genomic_DNA"/>
</dbReference>
<evidence type="ECO:0000313" key="8">
    <source>
        <dbReference type="EMBL" id="MBH5147898.1"/>
    </source>
</evidence>
<feature type="domain" description="Major facilitator superfamily (MFS) profile" evidence="6">
    <location>
        <begin position="11"/>
        <end position="389"/>
    </location>
</feature>
<gene>
    <name evidence="7" type="ORF">BS297_03030</name>
    <name evidence="8" type="ORF">I3517_35405</name>
    <name evidence="9" type="ORF">QIE55_14125</name>
</gene>
<protein>
    <submittedName>
        <fullName evidence="8">MFS transporter</fullName>
    </submittedName>
</protein>
<feature type="transmembrane region" description="Helical" evidence="5">
    <location>
        <begin position="244"/>
        <end position="264"/>
    </location>
</feature>
<evidence type="ECO:0000256" key="3">
    <source>
        <dbReference type="ARBA" id="ARBA00022989"/>
    </source>
</evidence>
<keyword evidence="11" id="KW-1185">Reference proteome</keyword>
<sequence length="398" mass="40967">MTDNTRTLTRARIATSVAFGLQGFLLAAILTQLPQYKDLFELSETLVVVAVVTVSVIAGLGSVLAEILAVRTSSKMTLRTGLAVIAVFGGATGIAPNAAMFFVFLAIYGIGLGMVDAAANMQAVSIQHAKGRFILSSFHASWSVGAIVGALFISATASLDISIRITQVIAGVVVGLMLLAFGPQLLDRSESPVADANITSTAKFTVPTRAFVLLGVAMALFYAVDFSVGNWSTLYVKDELLADAGTAALSVAAYQIAALVARLTGDYWVGKFGETTVVRIGSLIGVVGMTIVVLAQSPAVAIAGFLIVGLGVPVIAPICFSAAGRMAPPDQVDAVIARINLFNYVGTVVGGGIVGAVAAFSDLRIGFLIPLAFCAILIVLAPAFAPKRATTPVAENAA</sequence>
<evidence type="ECO:0000256" key="4">
    <source>
        <dbReference type="ARBA" id="ARBA00023136"/>
    </source>
</evidence>
<dbReference type="Proteomes" id="UP000325576">
    <property type="component" value="Unassembled WGS sequence"/>
</dbReference>
<dbReference type="AlphaFoldDB" id="A0A1F2Q1Z9"/>
<keyword evidence="4 5" id="KW-0472">Membrane</keyword>
<evidence type="ECO:0000313" key="9">
    <source>
        <dbReference type="EMBL" id="WGV52284.2"/>
    </source>
</evidence>
<dbReference type="Pfam" id="PF07690">
    <property type="entry name" value="MFS_1"/>
    <property type="match status" value="1"/>
</dbReference>
<dbReference type="InterPro" id="IPR051788">
    <property type="entry name" value="MFS_Transporter"/>
</dbReference>
<reference evidence="9" key="3">
    <citation type="submission" date="2023-08" db="EMBL/GenBank/DDBJ databases">
        <title>Isolation and Characterization of Rhodococcus erythropolis MGMM8.</title>
        <authorList>
            <person name="Diabankana R.G.C."/>
            <person name="Afordoanyi D.M."/>
            <person name="Validov S.Z."/>
        </authorList>
    </citation>
    <scope>NUCLEOTIDE SEQUENCE</scope>
    <source>
        <strain evidence="9">MGMM8</strain>
    </source>
</reference>
<reference evidence="8 11" key="2">
    <citation type="submission" date="2020-12" db="EMBL/GenBank/DDBJ databases">
        <title>Draft genome sequence of furan degrading bacterial strain FUR100.</title>
        <authorList>
            <person name="Woiski C."/>
        </authorList>
    </citation>
    <scope>NUCLEOTIDE SEQUENCE [LARGE SCALE GENOMIC DNA]</scope>
    <source>
        <strain evidence="8 11">FUR100</strain>
    </source>
</reference>
<feature type="transmembrane region" description="Helical" evidence="5">
    <location>
        <begin position="12"/>
        <end position="33"/>
    </location>
</feature>
<feature type="transmembrane region" description="Helical" evidence="5">
    <location>
        <begin position="367"/>
        <end position="385"/>
    </location>
</feature>
<dbReference type="InterPro" id="IPR020846">
    <property type="entry name" value="MFS_dom"/>
</dbReference>
<comment type="subcellular location">
    <subcellularLocation>
        <location evidence="1">Cell membrane</location>
        <topology evidence="1">Multi-pass membrane protein</topology>
    </subcellularLocation>
</comment>
<dbReference type="GeneID" id="57487167"/>
<evidence type="ECO:0000313" key="7">
    <source>
        <dbReference type="EMBL" id="KAB2586868.1"/>
    </source>
</evidence>
<name>A0A1F2Q1Z9_RHOER</name>
<feature type="transmembrane region" description="Helical" evidence="5">
    <location>
        <begin position="101"/>
        <end position="121"/>
    </location>
</feature>
<feature type="transmembrane region" description="Helical" evidence="5">
    <location>
        <begin position="341"/>
        <end position="361"/>
    </location>
</feature>
<evidence type="ECO:0000256" key="1">
    <source>
        <dbReference type="ARBA" id="ARBA00004651"/>
    </source>
</evidence>
<dbReference type="EMBL" id="MRBO01000112">
    <property type="protein sequence ID" value="KAB2586868.1"/>
    <property type="molecule type" value="Genomic_DNA"/>
</dbReference>
<dbReference type="SUPFAM" id="SSF103473">
    <property type="entry name" value="MFS general substrate transporter"/>
    <property type="match status" value="1"/>
</dbReference>
<dbReference type="CDD" id="cd17393">
    <property type="entry name" value="MFS_MosC_like"/>
    <property type="match status" value="1"/>
</dbReference>
<dbReference type="EMBL" id="JAECSB010000103">
    <property type="protein sequence ID" value="MBH5147898.1"/>
    <property type="molecule type" value="Genomic_DNA"/>
</dbReference>
<reference evidence="7 10" key="1">
    <citation type="journal article" date="2017" name="Poromechanics V (2013)">
        <title>Genomic Characterization of the Arsenic-Tolerant Actinobacterium, &lt;i&gt;Rhodococcus erythropolis&lt;/i&gt; S43.</title>
        <authorList>
            <person name="Retamal-Morales G."/>
            <person name="Mehnert M."/>
            <person name="Schwabe R."/>
            <person name="Tischler D."/>
            <person name="Schloemann M."/>
            <person name="Levican G.J."/>
        </authorList>
    </citation>
    <scope>NUCLEOTIDE SEQUENCE [LARGE SCALE GENOMIC DNA]</scope>
    <source>
        <strain evidence="7 10">S43</strain>
    </source>
</reference>
<proteinExistence type="predicted"/>
<dbReference type="PROSITE" id="PS50850">
    <property type="entry name" value="MFS"/>
    <property type="match status" value="1"/>
</dbReference>